<feature type="region of interest" description="Disordered" evidence="1">
    <location>
        <begin position="15"/>
        <end position="98"/>
    </location>
</feature>
<comment type="caution">
    <text evidence="2">The sequence shown here is derived from an EMBL/GenBank/DDBJ whole genome shotgun (WGS) entry which is preliminary data.</text>
</comment>
<dbReference type="Proteomes" id="UP000270230">
    <property type="component" value="Unassembled WGS sequence"/>
</dbReference>
<name>A0A3M7C417_HORWE</name>
<evidence type="ECO:0000313" key="2">
    <source>
        <dbReference type="EMBL" id="RMY46775.1"/>
    </source>
</evidence>
<feature type="compositionally biased region" description="Basic and acidic residues" evidence="1">
    <location>
        <begin position="39"/>
        <end position="49"/>
    </location>
</feature>
<proteinExistence type="predicted"/>
<evidence type="ECO:0000313" key="3">
    <source>
        <dbReference type="Proteomes" id="UP000270230"/>
    </source>
</evidence>
<gene>
    <name evidence="2" type="ORF">D0865_09077</name>
</gene>
<protein>
    <submittedName>
        <fullName evidence="2">Uncharacterized protein</fullName>
    </submittedName>
</protein>
<reference evidence="2 3" key="1">
    <citation type="journal article" date="2018" name="BMC Genomics">
        <title>Genomic evidence for intraspecific hybridization in a clonal and extremely halotolerant yeast.</title>
        <authorList>
            <person name="Gostincar C."/>
            <person name="Stajich J.E."/>
            <person name="Zupancic J."/>
            <person name="Zalar P."/>
            <person name="Gunde-Cimerman N."/>
        </authorList>
    </citation>
    <scope>NUCLEOTIDE SEQUENCE [LARGE SCALE GENOMIC DNA]</scope>
    <source>
        <strain evidence="2 3">EXF-151</strain>
    </source>
</reference>
<organism evidence="2 3">
    <name type="scientific">Hortaea werneckii</name>
    <name type="common">Black yeast</name>
    <name type="synonym">Cladosporium werneckii</name>
    <dbReference type="NCBI Taxonomy" id="91943"/>
    <lineage>
        <taxon>Eukaryota</taxon>
        <taxon>Fungi</taxon>
        <taxon>Dikarya</taxon>
        <taxon>Ascomycota</taxon>
        <taxon>Pezizomycotina</taxon>
        <taxon>Dothideomycetes</taxon>
        <taxon>Dothideomycetidae</taxon>
        <taxon>Mycosphaerellales</taxon>
        <taxon>Teratosphaeriaceae</taxon>
        <taxon>Hortaea</taxon>
    </lineage>
</organism>
<evidence type="ECO:0000256" key="1">
    <source>
        <dbReference type="SAM" id="MobiDB-lite"/>
    </source>
</evidence>
<accession>A0A3M7C417</accession>
<dbReference type="VEuPathDB" id="FungiDB:BTJ68_01705"/>
<dbReference type="OrthoDB" id="5375886at2759"/>
<feature type="compositionally biased region" description="Polar residues" evidence="1">
    <location>
        <begin position="23"/>
        <end position="37"/>
    </location>
</feature>
<dbReference type="EMBL" id="QWIN01000803">
    <property type="protein sequence ID" value="RMY46775.1"/>
    <property type="molecule type" value="Genomic_DNA"/>
</dbReference>
<feature type="compositionally biased region" description="Basic and acidic residues" evidence="1">
    <location>
        <begin position="84"/>
        <end position="98"/>
    </location>
</feature>
<dbReference type="AlphaFoldDB" id="A0A3M7C417"/>
<sequence>MHQWTMKRYISVTQLGTLKPPSHYNSTTMSAPQQGRQSPDPERQGKSQIHEPPATNVNQQGQAPAGSEEAAGTKNQTQGLASNPKEHVLDKAAEDKTK</sequence>